<feature type="transmembrane region" description="Helical" evidence="1">
    <location>
        <begin position="40"/>
        <end position="67"/>
    </location>
</feature>
<keyword evidence="3" id="KW-1185">Reference proteome</keyword>
<organism evidence="2 3">
    <name type="scientific">Herbiconiux ginsengi</name>
    <dbReference type="NCBI Taxonomy" id="381665"/>
    <lineage>
        <taxon>Bacteria</taxon>
        <taxon>Bacillati</taxon>
        <taxon>Actinomycetota</taxon>
        <taxon>Actinomycetes</taxon>
        <taxon>Micrococcales</taxon>
        <taxon>Microbacteriaceae</taxon>
        <taxon>Herbiconiux</taxon>
    </lineage>
</organism>
<evidence type="ECO:0000313" key="3">
    <source>
        <dbReference type="Proteomes" id="UP000198891"/>
    </source>
</evidence>
<dbReference type="RefSeq" id="WP_092548604.1">
    <property type="nucleotide sequence ID" value="NZ_FNPZ01000001.1"/>
</dbReference>
<dbReference type="EMBL" id="FNPZ01000001">
    <property type="protein sequence ID" value="SDY53731.1"/>
    <property type="molecule type" value="Genomic_DNA"/>
</dbReference>
<name>A0A1H3KNK9_9MICO</name>
<accession>A0A1H3KNK9</accession>
<dbReference type="STRING" id="381665.SAMN05216554_0634"/>
<keyword evidence="1" id="KW-0472">Membrane</keyword>
<evidence type="ECO:0000313" key="2">
    <source>
        <dbReference type="EMBL" id="SDY53731.1"/>
    </source>
</evidence>
<protein>
    <submittedName>
        <fullName evidence="2">Uncharacterized protein</fullName>
    </submittedName>
</protein>
<dbReference type="Proteomes" id="UP000198891">
    <property type="component" value="Unassembled WGS sequence"/>
</dbReference>
<keyword evidence="1" id="KW-0812">Transmembrane</keyword>
<gene>
    <name evidence="2" type="ORF">SAMN05216554_0634</name>
</gene>
<keyword evidence="1" id="KW-1133">Transmembrane helix</keyword>
<proteinExistence type="predicted"/>
<sequence length="244" mass="25715">MNPRDELDPTRRSALRSLLVEHARADARLSPARARRRRTIAAATGFGLVAAIAAGAVVITLAGLPLFGPAPVATDPPVIPVTPTPVPTPVPTVTPTPTPPPSAPPSAFTCDTLVAPDVLAGFAASGLEFDDLWPNDTANYGTFHQHFAEYGGVSCRWGVPNSDNVAIYSYASLTADQRAIMQGELTARGYTSEDRSDGTVFLSPELPGDFFLFTGDAVYETNGTERFGDLVPYQEASGSDAPPT</sequence>
<evidence type="ECO:0000256" key="1">
    <source>
        <dbReference type="SAM" id="Phobius"/>
    </source>
</evidence>
<reference evidence="2 3" key="1">
    <citation type="submission" date="2016-10" db="EMBL/GenBank/DDBJ databases">
        <authorList>
            <person name="de Groot N.N."/>
        </authorList>
    </citation>
    <scope>NUCLEOTIDE SEQUENCE [LARGE SCALE GENOMIC DNA]</scope>
    <source>
        <strain evidence="2 3">CGMCC 4.3491</strain>
    </source>
</reference>
<dbReference type="AlphaFoldDB" id="A0A1H3KNK9"/>